<dbReference type="InterPro" id="IPR013324">
    <property type="entry name" value="RNA_pol_sigma_r3/r4-like"/>
</dbReference>
<evidence type="ECO:0000313" key="2">
    <source>
        <dbReference type="Proteomes" id="UP000244527"/>
    </source>
</evidence>
<proteinExistence type="predicted"/>
<dbReference type="Gene3D" id="1.20.140.160">
    <property type="match status" value="1"/>
</dbReference>
<dbReference type="KEGG" id="ffa:FFWV33_17535"/>
<protein>
    <submittedName>
        <fullName evidence="1">RNA polymerase subunit sigma-70</fullName>
    </submittedName>
</protein>
<organism evidence="1 2">
    <name type="scientific">Flavobacterium faecale</name>
    <dbReference type="NCBI Taxonomy" id="1355330"/>
    <lineage>
        <taxon>Bacteria</taxon>
        <taxon>Pseudomonadati</taxon>
        <taxon>Bacteroidota</taxon>
        <taxon>Flavobacteriia</taxon>
        <taxon>Flavobacteriales</taxon>
        <taxon>Flavobacteriaceae</taxon>
        <taxon>Flavobacterium</taxon>
    </lineage>
</organism>
<evidence type="ECO:0000313" key="1">
    <source>
        <dbReference type="EMBL" id="AWG23201.1"/>
    </source>
</evidence>
<gene>
    <name evidence="1" type="ORF">FFWV33_17535</name>
</gene>
<dbReference type="AlphaFoldDB" id="A0A2S1LHT6"/>
<dbReference type="OrthoDB" id="1226308at2"/>
<reference evidence="1 2" key="1">
    <citation type="submission" date="2017-04" db="EMBL/GenBank/DDBJ databases">
        <title>Compelte genome sequence of WV33.</title>
        <authorList>
            <person name="Lee P.C."/>
        </authorList>
    </citation>
    <scope>NUCLEOTIDE SEQUENCE [LARGE SCALE GENOMIC DNA]</scope>
    <source>
        <strain evidence="1 2">WV33</strain>
    </source>
</reference>
<dbReference type="EMBL" id="CP020918">
    <property type="protein sequence ID" value="AWG23201.1"/>
    <property type="molecule type" value="Genomic_DNA"/>
</dbReference>
<name>A0A2S1LHT6_9FLAO</name>
<dbReference type="RefSeq" id="WP_108742103.1">
    <property type="nucleotide sequence ID" value="NZ_CP020918.1"/>
</dbReference>
<accession>A0A2S1LHT6</accession>
<keyword evidence="2" id="KW-1185">Reference proteome</keyword>
<sequence length="254" mass="30195">MQTNISYYQDKKEFRLFVSNTYPDLIKLKKEDDKPSFNALVLKIMPEIKKYVNGQLNIAIKKGHFPKNKIKADDIIDQLFIEIYDHIDEVKQEKDFYLWLFKKTNELLEDSTVEEEFDELFFKNIDDYSKPEWDAMQENFSTDGDGHLLMIEELDDISYNHNDYTLNHVFIEDNQKALIEKIDKELSAEEIQNHIQMVLYNLPYSMRNVFELFAIEQLELEEIAKIRNNTLKEVSQLLNDAKQALQASFLKRFA</sequence>
<dbReference type="Proteomes" id="UP000244527">
    <property type="component" value="Chromosome"/>
</dbReference>
<dbReference type="SUPFAM" id="SSF88659">
    <property type="entry name" value="Sigma3 and sigma4 domains of RNA polymerase sigma factors"/>
    <property type="match status" value="1"/>
</dbReference>